<feature type="transmembrane region" description="Helical" evidence="9">
    <location>
        <begin position="221"/>
        <end position="242"/>
    </location>
</feature>
<keyword evidence="12" id="KW-1185">Reference proteome</keyword>
<dbReference type="Gene3D" id="3.60.110.10">
    <property type="entry name" value="Carbon-nitrogen hydrolase"/>
    <property type="match status" value="1"/>
</dbReference>
<comment type="caution">
    <text evidence="11">The sequence shown here is derived from an EMBL/GenBank/DDBJ whole genome shotgun (WGS) entry which is preliminary data.</text>
</comment>
<feature type="transmembrane region" description="Helical" evidence="9">
    <location>
        <begin position="101"/>
        <end position="121"/>
    </location>
</feature>
<dbReference type="RefSeq" id="WP_377790566.1">
    <property type="nucleotide sequence ID" value="NZ_JBHLYQ010000178.1"/>
</dbReference>
<evidence type="ECO:0000256" key="3">
    <source>
        <dbReference type="ARBA" id="ARBA00022679"/>
    </source>
</evidence>
<dbReference type="NCBIfam" id="TIGR00546">
    <property type="entry name" value="lnt"/>
    <property type="match status" value="1"/>
</dbReference>
<feature type="transmembrane region" description="Helical" evidence="9">
    <location>
        <begin position="30"/>
        <end position="47"/>
    </location>
</feature>
<keyword evidence="5 9" id="KW-1133">Transmembrane helix</keyword>
<feature type="transmembrane region" description="Helical" evidence="9">
    <location>
        <begin position="53"/>
        <end position="70"/>
    </location>
</feature>
<dbReference type="EC" id="2.3.1.269" evidence="11"/>
<dbReference type="Pfam" id="PF20154">
    <property type="entry name" value="LNT_N"/>
    <property type="match status" value="1"/>
</dbReference>
<accession>A0ABV6C5C6</accession>
<dbReference type="InterPro" id="IPR045378">
    <property type="entry name" value="LNT_N"/>
</dbReference>
<feature type="transmembrane region" description="Helical" evidence="9">
    <location>
        <begin position="174"/>
        <end position="200"/>
    </location>
</feature>
<feature type="domain" description="CN hydrolase" evidence="10">
    <location>
        <begin position="263"/>
        <end position="503"/>
    </location>
</feature>
<keyword evidence="3 11" id="KW-0808">Transferase</keyword>
<dbReference type="PANTHER" id="PTHR38686:SF1">
    <property type="entry name" value="APOLIPOPROTEIN N-ACYLTRANSFERASE"/>
    <property type="match status" value="1"/>
</dbReference>
<evidence type="ECO:0000259" key="10">
    <source>
        <dbReference type="PROSITE" id="PS50263"/>
    </source>
</evidence>
<dbReference type="SUPFAM" id="SSF56317">
    <property type="entry name" value="Carbon-nitrogen hydrolase"/>
    <property type="match status" value="1"/>
</dbReference>
<feature type="non-terminal residue" evidence="11">
    <location>
        <position position="1"/>
    </location>
</feature>
<keyword evidence="2" id="KW-1003">Cell membrane</keyword>
<gene>
    <name evidence="11" type="primary">lnt</name>
    <name evidence="11" type="ORF">ACFFRE_12160</name>
</gene>
<sequence>CRPGPARPTRRVPGMSRQARARGPSRTRRVLRVGGPALMGGVLGALSVPPFGFWPLAAPGIALLAWSVRGRAWRGRLLAGWAFGLGLYVIGLWWALSFNVYGGVVLMLVEALAPGIAALLTARRAGQALALPGGLVLAEAFRTHWPFGGLPLGSMALGQAKGPLLPADRLGGPLLLVGLAAVAGVALLFLVEALLGRWPALASRLRLGPEGGRRPPRPSRALAAGLAAVVVVVAVTLAGALAPNGGPTTARITVASVQGGGRRGTSALQVPPSTVFDAQVTATRLVPAVARHRHLTLVLWPEDVVALGDEHLRGSPQEAVIAHFARQLHASMVVGVTEDVGSTRFRNFAAAFSPTGRLLEEYEKVHRVPFGEYVPYRSFFAHVANLSEVPRNAIPGHGTGVLRIPGAVLGTTISFEVFFPARARDPVRHGADLLIVPTNTSSYRTSQVPTQEVAADQLQAVSEGRWLVQAAPTGYSDVVTPTGRVVAKSVLGRRAVLVASVGLRHGLTVFARFGELPVLLVAGLAVLAGWARALGLRRRSRPVQS</sequence>
<evidence type="ECO:0000256" key="5">
    <source>
        <dbReference type="ARBA" id="ARBA00022989"/>
    </source>
</evidence>
<evidence type="ECO:0000256" key="9">
    <source>
        <dbReference type="SAM" id="Phobius"/>
    </source>
</evidence>
<feature type="transmembrane region" description="Helical" evidence="9">
    <location>
        <begin position="77"/>
        <end position="95"/>
    </location>
</feature>
<dbReference type="PROSITE" id="PS50263">
    <property type="entry name" value="CN_HYDROLASE"/>
    <property type="match status" value="1"/>
</dbReference>
<evidence type="ECO:0000313" key="11">
    <source>
        <dbReference type="EMBL" id="MFC0082884.1"/>
    </source>
</evidence>
<dbReference type="EMBL" id="JBHLYQ010000178">
    <property type="protein sequence ID" value="MFC0082884.1"/>
    <property type="molecule type" value="Genomic_DNA"/>
</dbReference>
<keyword evidence="6 9" id="KW-0472">Membrane</keyword>
<name>A0ABV6C5C6_9ACTN</name>
<comment type="subcellular location">
    <subcellularLocation>
        <location evidence="1">Cell membrane</location>
        <topology evidence="1">Multi-pass membrane protein</topology>
    </subcellularLocation>
</comment>
<dbReference type="InterPro" id="IPR036526">
    <property type="entry name" value="C-N_Hydrolase_sf"/>
</dbReference>
<evidence type="ECO:0000256" key="8">
    <source>
        <dbReference type="SAM" id="MobiDB-lite"/>
    </source>
</evidence>
<evidence type="ECO:0000313" key="12">
    <source>
        <dbReference type="Proteomes" id="UP001589788"/>
    </source>
</evidence>
<dbReference type="Proteomes" id="UP001589788">
    <property type="component" value="Unassembled WGS sequence"/>
</dbReference>
<dbReference type="Pfam" id="PF00795">
    <property type="entry name" value="CN_hydrolase"/>
    <property type="match status" value="1"/>
</dbReference>
<keyword evidence="4 9" id="KW-0812">Transmembrane</keyword>
<dbReference type="InterPro" id="IPR003010">
    <property type="entry name" value="C-N_Hydrolase"/>
</dbReference>
<organism evidence="11 12">
    <name type="scientific">Aciditerrimonas ferrireducens</name>
    <dbReference type="NCBI Taxonomy" id="667306"/>
    <lineage>
        <taxon>Bacteria</taxon>
        <taxon>Bacillati</taxon>
        <taxon>Actinomycetota</taxon>
        <taxon>Acidimicrobiia</taxon>
        <taxon>Acidimicrobiales</taxon>
        <taxon>Acidimicrobiaceae</taxon>
        <taxon>Aciditerrimonas</taxon>
    </lineage>
</organism>
<protein>
    <submittedName>
        <fullName evidence="11">Apolipoprotein N-acyltransferase</fullName>
        <ecNumber evidence="11">2.3.1.269</ecNumber>
    </submittedName>
</protein>
<dbReference type="InterPro" id="IPR004563">
    <property type="entry name" value="Apolipo_AcylTrfase"/>
</dbReference>
<reference evidence="11 12" key="1">
    <citation type="submission" date="2024-09" db="EMBL/GenBank/DDBJ databases">
        <authorList>
            <person name="Sun Q."/>
            <person name="Mori K."/>
        </authorList>
    </citation>
    <scope>NUCLEOTIDE SEQUENCE [LARGE SCALE GENOMIC DNA]</scope>
    <source>
        <strain evidence="11 12">JCM 15389</strain>
    </source>
</reference>
<evidence type="ECO:0000256" key="7">
    <source>
        <dbReference type="ARBA" id="ARBA00023315"/>
    </source>
</evidence>
<proteinExistence type="inferred from homology"/>
<dbReference type="GO" id="GO:0016746">
    <property type="term" value="F:acyltransferase activity"/>
    <property type="evidence" value="ECO:0007669"/>
    <property type="project" value="UniProtKB-KW"/>
</dbReference>
<evidence type="ECO:0000256" key="4">
    <source>
        <dbReference type="ARBA" id="ARBA00022692"/>
    </source>
</evidence>
<feature type="region of interest" description="Disordered" evidence="8">
    <location>
        <begin position="1"/>
        <end position="25"/>
    </location>
</feature>
<dbReference type="CDD" id="cd07571">
    <property type="entry name" value="ALP_N-acyl_transferase"/>
    <property type="match status" value="1"/>
</dbReference>
<dbReference type="PANTHER" id="PTHR38686">
    <property type="entry name" value="APOLIPOPROTEIN N-ACYLTRANSFERASE"/>
    <property type="match status" value="1"/>
</dbReference>
<keyword evidence="7 11" id="KW-0012">Acyltransferase</keyword>
<dbReference type="HAMAP" id="MF_01148">
    <property type="entry name" value="Lnt"/>
    <property type="match status" value="1"/>
</dbReference>
<evidence type="ECO:0000256" key="1">
    <source>
        <dbReference type="ARBA" id="ARBA00004651"/>
    </source>
</evidence>
<evidence type="ECO:0000256" key="6">
    <source>
        <dbReference type="ARBA" id="ARBA00023136"/>
    </source>
</evidence>
<feature type="transmembrane region" description="Helical" evidence="9">
    <location>
        <begin position="128"/>
        <end position="145"/>
    </location>
</feature>
<evidence type="ECO:0000256" key="2">
    <source>
        <dbReference type="ARBA" id="ARBA00022475"/>
    </source>
</evidence>
<feature type="transmembrane region" description="Helical" evidence="9">
    <location>
        <begin position="516"/>
        <end position="535"/>
    </location>
</feature>